<feature type="region of interest" description="Disordered" evidence="1">
    <location>
        <begin position="1"/>
        <end position="22"/>
    </location>
</feature>
<dbReference type="EMBL" id="UYSL01001710">
    <property type="protein sequence ID" value="VDL65432.1"/>
    <property type="molecule type" value="Genomic_DNA"/>
</dbReference>
<reference evidence="4" key="1">
    <citation type="submission" date="2017-02" db="UniProtKB">
        <authorList>
            <consortium name="WormBaseParasite"/>
        </authorList>
    </citation>
    <scope>IDENTIFICATION</scope>
</reference>
<protein>
    <submittedName>
        <fullName evidence="4">Calponin-homology (CH) domain-containing protein</fullName>
    </submittedName>
</protein>
<evidence type="ECO:0000313" key="2">
    <source>
        <dbReference type="EMBL" id="VDL65432.1"/>
    </source>
</evidence>
<dbReference type="Proteomes" id="UP000271162">
    <property type="component" value="Unassembled WGS sequence"/>
</dbReference>
<reference evidence="2 3" key="2">
    <citation type="submission" date="2018-11" db="EMBL/GenBank/DDBJ databases">
        <authorList>
            <consortium name="Pathogen Informatics"/>
        </authorList>
    </citation>
    <scope>NUCLEOTIDE SEQUENCE [LARGE SCALE GENOMIC DNA]</scope>
</reference>
<dbReference type="PANTHER" id="PTHR37439">
    <property type="entry name" value="PROTEIN CBG25991-RELATED"/>
    <property type="match status" value="1"/>
</dbReference>
<dbReference type="PANTHER" id="PTHR37439:SF1">
    <property type="entry name" value="PROTEIN CBG18706"/>
    <property type="match status" value="1"/>
</dbReference>
<sequence length="233" mass="25396">MEAEQKQMQEGLKKGEFRPVDPNETINEVASNWGAAMAMARAKGDEKYFERPAQAQGYRLLVHFLYTFLVADGSKESKESKEKPKQKFRPANDNETVNEVVSNWGAAQAMLQKREGVANVPAKPPPAPALLRPQGKSTPLKGFRPANDNETVNEVVSNWGAAQAMLQKPRQLDPLAKPPPAPALARPQAKATPMKGFRPANDNETVNEVVSNWGAAQAMLQKKEGAANVPGCV</sequence>
<feature type="compositionally biased region" description="Basic and acidic residues" evidence="1">
    <location>
        <begin position="1"/>
        <end position="21"/>
    </location>
</feature>
<dbReference type="AlphaFoldDB" id="A0A0N4XH40"/>
<dbReference type="WBParaSite" id="NBR_0000184201-mRNA-1">
    <property type="protein sequence ID" value="NBR_0000184201-mRNA-1"/>
    <property type="gene ID" value="NBR_0000184201"/>
</dbReference>
<proteinExistence type="predicted"/>
<organism evidence="4">
    <name type="scientific">Nippostrongylus brasiliensis</name>
    <name type="common">Rat hookworm</name>
    <dbReference type="NCBI Taxonomy" id="27835"/>
    <lineage>
        <taxon>Eukaryota</taxon>
        <taxon>Metazoa</taxon>
        <taxon>Ecdysozoa</taxon>
        <taxon>Nematoda</taxon>
        <taxon>Chromadorea</taxon>
        <taxon>Rhabditida</taxon>
        <taxon>Rhabditina</taxon>
        <taxon>Rhabditomorpha</taxon>
        <taxon>Strongyloidea</taxon>
        <taxon>Heligmosomidae</taxon>
        <taxon>Nippostrongylus</taxon>
    </lineage>
</organism>
<name>A0A0N4XH40_NIPBR</name>
<evidence type="ECO:0000313" key="3">
    <source>
        <dbReference type="Proteomes" id="UP000271162"/>
    </source>
</evidence>
<feature type="region of interest" description="Disordered" evidence="1">
    <location>
        <begin position="172"/>
        <end position="202"/>
    </location>
</feature>
<accession>A0A0N4XH40</accession>
<keyword evidence="3" id="KW-1185">Reference proteome</keyword>
<evidence type="ECO:0000313" key="4">
    <source>
        <dbReference type="WBParaSite" id="NBR_0000184201-mRNA-1"/>
    </source>
</evidence>
<gene>
    <name evidence="2" type="ORF">NBR_LOCUS1843</name>
</gene>
<evidence type="ECO:0000256" key="1">
    <source>
        <dbReference type="SAM" id="MobiDB-lite"/>
    </source>
</evidence>